<proteinExistence type="predicted"/>
<reference evidence="2 3" key="1">
    <citation type="submission" date="2019-09" db="EMBL/GenBank/DDBJ databases">
        <title>Pimelobacter sp. isolated from Paulinella.</title>
        <authorList>
            <person name="Jeong S.E."/>
        </authorList>
    </citation>
    <scope>NUCLEOTIDE SEQUENCE [LARGE SCALE GENOMIC DNA]</scope>
    <source>
        <strain evidence="2 3">Pch-N</strain>
    </source>
</reference>
<comment type="caution">
    <text evidence="2">The sequence shown here is derived from an EMBL/GenBank/DDBJ whole genome shotgun (WGS) entry which is preliminary data.</text>
</comment>
<accession>A0A7J5E1B0</accession>
<evidence type="ECO:0000313" key="2">
    <source>
        <dbReference type="EMBL" id="KAB2812036.1"/>
    </source>
</evidence>
<feature type="chain" id="PRO_5029607720" evidence="1">
    <location>
        <begin position="29"/>
        <end position="286"/>
    </location>
</feature>
<organism evidence="2 3">
    <name type="scientific">Nocardioides simplex</name>
    <name type="common">Arthrobacter simplex</name>
    <dbReference type="NCBI Taxonomy" id="2045"/>
    <lineage>
        <taxon>Bacteria</taxon>
        <taxon>Bacillati</taxon>
        <taxon>Actinomycetota</taxon>
        <taxon>Actinomycetes</taxon>
        <taxon>Propionibacteriales</taxon>
        <taxon>Nocardioidaceae</taxon>
        <taxon>Pimelobacter</taxon>
    </lineage>
</organism>
<protein>
    <submittedName>
        <fullName evidence="2">Uncharacterized protein</fullName>
    </submittedName>
</protein>
<sequence length="286" mass="31270">MKTPLLRAALAVLAIALLGLVTVPSASAKPSAPPPYDLYENPRDYPLTIKPGYGCADPADDFPCTTELTATLRVGFPDAMSFASARLVNLTSGNRVALPEVYGNESTTEDVSISTATALPSGRYELVVTHEAEGVWSCSIHNPDGCTWIEPDAATIRYRFVYAAGTTKTVLPYFAPETWLTRGQFWRKNKRTLVVTGRAVYANVRSDYTPTPTKAAAHRKVTLQYKTPRGWCNLKRIRTRADGTFRLVARTPSAKRYRWQIVVAGGNGVPGGTFYNLGGPLRPADR</sequence>
<name>A0A7J5E1B0_NOCSI</name>
<dbReference type="Proteomes" id="UP000449906">
    <property type="component" value="Unassembled WGS sequence"/>
</dbReference>
<dbReference type="AlphaFoldDB" id="A0A7J5E1B0"/>
<feature type="signal peptide" evidence="1">
    <location>
        <begin position="1"/>
        <end position="28"/>
    </location>
</feature>
<dbReference type="RefSeq" id="WP_151579437.1">
    <property type="nucleotide sequence ID" value="NZ_WBVM01000001.1"/>
</dbReference>
<keyword evidence="1" id="KW-0732">Signal</keyword>
<dbReference type="EMBL" id="WBVM01000001">
    <property type="protein sequence ID" value="KAB2812036.1"/>
    <property type="molecule type" value="Genomic_DNA"/>
</dbReference>
<evidence type="ECO:0000313" key="3">
    <source>
        <dbReference type="Proteomes" id="UP000449906"/>
    </source>
</evidence>
<evidence type="ECO:0000256" key="1">
    <source>
        <dbReference type="SAM" id="SignalP"/>
    </source>
</evidence>
<gene>
    <name evidence="2" type="ORF">F9L07_09415</name>
</gene>